<reference evidence="7" key="1">
    <citation type="submission" date="2020-04" db="EMBL/GenBank/DDBJ databases">
        <authorList>
            <person name="Alioto T."/>
            <person name="Alioto T."/>
            <person name="Gomez Garrido J."/>
        </authorList>
    </citation>
    <scope>NUCLEOTIDE SEQUENCE</scope>
    <source>
        <strain evidence="7">A484AB</strain>
    </source>
</reference>
<keyword evidence="2 6" id="KW-0547">Nucleotide-binding</keyword>
<evidence type="ECO:0000313" key="8">
    <source>
        <dbReference type="Proteomes" id="UP001152795"/>
    </source>
</evidence>
<evidence type="ECO:0000256" key="3">
    <source>
        <dbReference type="ARBA" id="ARBA00022777"/>
    </source>
</evidence>
<feature type="non-terminal residue" evidence="7">
    <location>
        <position position="331"/>
    </location>
</feature>
<evidence type="ECO:0000256" key="1">
    <source>
        <dbReference type="ARBA" id="ARBA00022679"/>
    </source>
</evidence>
<keyword evidence="6" id="KW-0723">Serine/threonine-protein kinase</keyword>
<evidence type="ECO:0000256" key="6">
    <source>
        <dbReference type="RuleBase" id="RU000304"/>
    </source>
</evidence>
<proteinExistence type="inferred from homology"/>
<protein>
    <submittedName>
        <fullName evidence="7">Serine threonine- kinase PDIK1L-like</fullName>
    </submittedName>
</protein>
<comment type="caution">
    <text evidence="7">The sequence shown here is derived from an EMBL/GenBank/DDBJ whole genome shotgun (WGS) entry which is preliminary data.</text>
</comment>
<dbReference type="PANTHER" id="PTHR11042">
    <property type="entry name" value="EUKARYOTIC TRANSLATION INITIATION FACTOR 2-ALPHA KINASE EIF2-ALPHA KINASE -RELATED"/>
    <property type="match status" value="1"/>
</dbReference>
<keyword evidence="4 6" id="KW-0067">ATP-binding</keyword>
<dbReference type="InterPro" id="IPR011009">
    <property type="entry name" value="Kinase-like_dom_sf"/>
</dbReference>
<organism evidence="7 8">
    <name type="scientific">Paramuricea clavata</name>
    <name type="common">Red gorgonian</name>
    <name type="synonym">Violescent sea-whip</name>
    <dbReference type="NCBI Taxonomy" id="317549"/>
    <lineage>
        <taxon>Eukaryota</taxon>
        <taxon>Metazoa</taxon>
        <taxon>Cnidaria</taxon>
        <taxon>Anthozoa</taxon>
        <taxon>Octocorallia</taxon>
        <taxon>Malacalcyonacea</taxon>
        <taxon>Plexauridae</taxon>
        <taxon>Paramuricea</taxon>
    </lineage>
</organism>
<dbReference type="GO" id="GO:0004674">
    <property type="term" value="F:protein serine/threonine kinase activity"/>
    <property type="evidence" value="ECO:0007669"/>
    <property type="project" value="UniProtKB-KW"/>
</dbReference>
<sequence>VKLPSALGQASKVSPIQLPKVTPSSKMEYSKELGSGAFGTVYMVSDIQQPRAYYALKAVVCKDSSSVSTVIREVNTLAKARHERIVQILAADSRTLSNSDSLFLILTEFCSGGDLNSQLNNTSTPETNLKWISQISEALSYLHSLNPPIVHRDLKADNVLLTDQWSQDLKLGDFGLAREYLAMNNNDGSPQSAQTYYMTSGCGPMHWMAPEFFLNHYTEKADVFSLGGIFYAILIRDSIQVGWKNMYGVFLTYPYPNGKVGLGYAMAAINPNAKPEMLREKLEDENLQARVRASFKPQKQFPESSQRISFMTQQFDKFLHHVLNKKIFQQK</sequence>
<evidence type="ECO:0000256" key="4">
    <source>
        <dbReference type="ARBA" id="ARBA00022840"/>
    </source>
</evidence>
<evidence type="ECO:0000256" key="2">
    <source>
        <dbReference type="ARBA" id="ARBA00022741"/>
    </source>
</evidence>
<evidence type="ECO:0000313" key="7">
    <source>
        <dbReference type="EMBL" id="CAB4037841.1"/>
    </source>
</evidence>
<dbReference type="GO" id="GO:0005634">
    <property type="term" value="C:nucleus"/>
    <property type="evidence" value="ECO:0007669"/>
    <property type="project" value="TreeGrafter"/>
</dbReference>
<keyword evidence="1" id="KW-0808">Transferase</keyword>
<accession>A0A6S7K357</accession>
<dbReference type="InterPro" id="IPR050339">
    <property type="entry name" value="CC_SR_Kinase"/>
</dbReference>
<dbReference type="SMART" id="SM00220">
    <property type="entry name" value="S_TKc"/>
    <property type="match status" value="1"/>
</dbReference>
<dbReference type="GO" id="GO:0005524">
    <property type="term" value="F:ATP binding"/>
    <property type="evidence" value="ECO:0007669"/>
    <property type="project" value="UniProtKB-UniRule"/>
</dbReference>
<dbReference type="PROSITE" id="PS00108">
    <property type="entry name" value="PROTEIN_KINASE_ST"/>
    <property type="match status" value="1"/>
</dbReference>
<dbReference type="PROSITE" id="PS00107">
    <property type="entry name" value="PROTEIN_KINASE_ATP"/>
    <property type="match status" value="1"/>
</dbReference>
<dbReference type="PANTHER" id="PTHR11042:SF190">
    <property type="entry name" value="MITOSIS INHIBITOR PROTEIN KINASE MIK1"/>
    <property type="match status" value="1"/>
</dbReference>
<dbReference type="OrthoDB" id="4062651at2759"/>
<dbReference type="PROSITE" id="PS50011">
    <property type="entry name" value="PROTEIN_KINASE_DOM"/>
    <property type="match status" value="1"/>
</dbReference>
<feature type="non-terminal residue" evidence="7">
    <location>
        <position position="1"/>
    </location>
</feature>
<keyword evidence="3 7" id="KW-0418">Kinase</keyword>
<dbReference type="EMBL" id="CACRXK020023526">
    <property type="protein sequence ID" value="CAB4037841.1"/>
    <property type="molecule type" value="Genomic_DNA"/>
</dbReference>
<evidence type="ECO:0000256" key="5">
    <source>
        <dbReference type="ARBA" id="ARBA00037982"/>
    </source>
</evidence>
<dbReference type="Gene3D" id="1.10.510.10">
    <property type="entry name" value="Transferase(Phosphotransferase) domain 1"/>
    <property type="match status" value="1"/>
</dbReference>
<dbReference type="AlphaFoldDB" id="A0A6S7K357"/>
<comment type="similarity">
    <text evidence="5">Belongs to the protein kinase superfamily. Ser/Thr protein kinase family. GCN2 subfamily.</text>
</comment>
<name>A0A6S7K357_PARCT</name>
<dbReference type="Pfam" id="PF00069">
    <property type="entry name" value="Pkinase"/>
    <property type="match status" value="1"/>
</dbReference>
<dbReference type="Proteomes" id="UP001152795">
    <property type="component" value="Unassembled WGS sequence"/>
</dbReference>
<dbReference type="SUPFAM" id="SSF56112">
    <property type="entry name" value="Protein kinase-like (PK-like)"/>
    <property type="match status" value="1"/>
</dbReference>
<dbReference type="InterPro" id="IPR017441">
    <property type="entry name" value="Protein_kinase_ATP_BS"/>
</dbReference>
<dbReference type="GO" id="GO:0005737">
    <property type="term" value="C:cytoplasm"/>
    <property type="evidence" value="ECO:0007669"/>
    <property type="project" value="TreeGrafter"/>
</dbReference>
<dbReference type="GO" id="GO:0110031">
    <property type="term" value="P:negative regulation of G2/MI transition of meiotic cell cycle"/>
    <property type="evidence" value="ECO:0007669"/>
    <property type="project" value="TreeGrafter"/>
</dbReference>
<dbReference type="InterPro" id="IPR008271">
    <property type="entry name" value="Ser/Thr_kinase_AS"/>
</dbReference>
<keyword evidence="8" id="KW-1185">Reference proteome</keyword>
<gene>
    <name evidence="7" type="ORF">PACLA_8A055613</name>
</gene>
<dbReference type="InterPro" id="IPR000719">
    <property type="entry name" value="Prot_kinase_dom"/>
</dbReference>